<sequence>MTQVTYTKLSLFHSRWDRGGFRRFPETFPEARGPGNPFPR</sequence>
<gene>
    <name evidence="1" type="ORF">SBD_6140</name>
</gene>
<protein>
    <submittedName>
        <fullName evidence="1">Uncharacterized protein</fullName>
    </submittedName>
</protein>
<organism evidence="1 2">
    <name type="scientific">Streptomyces bottropensis ATCC 25435</name>
    <dbReference type="NCBI Taxonomy" id="1054862"/>
    <lineage>
        <taxon>Bacteria</taxon>
        <taxon>Bacillati</taxon>
        <taxon>Actinomycetota</taxon>
        <taxon>Actinomycetes</taxon>
        <taxon>Kitasatosporales</taxon>
        <taxon>Streptomycetaceae</taxon>
        <taxon>Streptomyces</taxon>
    </lineage>
</organism>
<name>M3D9U5_9ACTN</name>
<proteinExistence type="predicted"/>
<dbReference type="AlphaFoldDB" id="M3D9U5"/>
<evidence type="ECO:0000313" key="1">
    <source>
        <dbReference type="EMBL" id="EMF53062.1"/>
    </source>
</evidence>
<evidence type="ECO:0000313" key="2">
    <source>
        <dbReference type="Proteomes" id="UP000030760"/>
    </source>
</evidence>
<dbReference type="EMBL" id="KB405094">
    <property type="protein sequence ID" value="EMF53062.1"/>
    <property type="molecule type" value="Genomic_DNA"/>
</dbReference>
<reference evidence="2" key="1">
    <citation type="journal article" date="2013" name="Genome Announc.">
        <title>Draft Genome Sequence of Streptomyces bottropensis ATCC 25435, a Bottromycin-Producing Actinomycete.</title>
        <authorList>
            <person name="Zhang H."/>
            <person name="Zhou W."/>
            <person name="Zhuang Y."/>
            <person name="Liang X."/>
            <person name="Liu T."/>
        </authorList>
    </citation>
    <scope>NUCLEOTIDE SEQUENCE [LARGE SCALE GENOMIC DNA]</scope>
    <source>
        <strain evidence="2">ATCC 25435</strain>
    </source>
</reference>
<accession>M3D9U5</accession>
<dbReference type="Proteomes" id="UP000030760">
    <property type="component" value="Unassembled WGS sequence"/>
</dbReference>